<feature type="region of interest" description="Disordered" evidence="7">
    <location>
        <begin position="85"/>
        <end position="104"/>
    </location>
</feature>
<dbReference type="EC" id="3.1.3.25" evidence="2"/>
<evidence type="ECO:0000256" key="6">
    <source>
        <dbReference type="PIRSR" id="PIRSR600760-2"/>
    </source>
</evidence>
<dbReference type="InterPro" id="IPR000760">
    <property type="entry name" value="Inositol_monophosphatase-like"/>
</dbReference>
<feature type="binding site" evidence="6">
    <location>
        <position position="275"/>
    </location>
    <ligand>
        <name>Mg(2+)</name>
        <dbReference type="ChEBI" id="CHEBI:18420"/>
        <label>1</label>
        <note>catalytic</note>
    </ligand>
</feature>
<dbReference type="STRING" id="1451189.CFAL_06070"/>
<dbReference type="Gene3D" id="3.30.540.10">
    <property type="entry name" value="Fructose-1,6-Bisphosphatase, subunit A, domain 1"/>
    <property type="match status" value="1"/>
</dbReference>
<dbReference type="PRINTS" id="PR00377">
    <property type="entry name" value="IMPHPHTASES"/>
</dbReference>
<feature type="binding site" evidence="6">
    <location>
        <position position="91"/>
    </location>
    <ligand>
        <name>Mg(2+)</name>
        <dbReference type="ChEBI" id="CHEBI:18420"/>
        <label>1</label>
        <note>catalytic</note>
    </ligand>
</feature>
<dbReference type="OrthoDB" id="9772456at2"/>
<dbReference type="InterPro" id="IPR020583">
    <property type="entry name" value="Inositol_monoP_metal-BS"/>
</dbReference>
<dbReference type="EMBL" id="QXJK01000003">
    <property type="protein sequence ID" value="RIX35744.1"/>
    <property type="molecule type" value="Genomic_DNA"/>
</dbReference>
<keyword evidence="3 6" id="KW-0479">Metal-binding</keyword>
<dbReference type="AlphaFoldDB" id="A0A418Q8A6"/>
<feature type="binding site" evidence="6">
    <location>
        <position position="114"/>
    </location>
    <ligand>
        <name>Mg(2+)</name>
        <dbReference type="ChEBI" id="CHEBI:18420"/>
        <label>1</label>
        <note>catalytic</note>
    </ligand>
</feature>
<evidence type="ECO:0000256" key="7">
    <source>
        <dbReference type="SAM" id="MobiDB-lite"/>
    </source>
</evidence>
<evidence type="ECO:0000256" key="1">
    <source>
        <dbReference type="ARBA" id="ARBA00001033"/>
    </source>
</evidence>
<organism evidence="8 9">
    <name type="scientific">Corynebacterium falsenii</name>
    <dbReference type="NCBI Taxonomy" id="108486"/>
    <lineage>
        <taxon>Bacteria</taxon>
        <taxon>Bacillati</taxon>
        <taxon>Actinomycetota</taxon>
        <taxon>Actinomycetes</taxon>
        <taxon>Mycobacteriales</taxon>
        <taxon>Corynebacteriaceae</taxon>
        <taxon>Corynebacterium</taxon>
    </lineage>
</organism>
<dbReference type="InterPro" id="IPR020550">
    <property type="entry name" value="Inositol_monophosphatase_CS"/>
</dbReference>
<feature type="binding site" evidence="6">
    <location>
        <position position="115"/>
    </location>
    <ligand>
        <name>Mg(2+)</name>
        <dbReference type="ChEBI" id="CHEBI:18420"/>
        <label>1</label>
        <note>catalytic</note>
    </ligand>
</feature>
<gene>
    <name evidence="8" type="ORF">D3M95_04420</name>
</gene>
<dbReference type="GO" id="GO:0046872">
    <property type="term" value="F:metal ion binding"/>
    <property type="evidence" value="ECO:0007669"/>
    <property type="project" value="UniProtKB-KW"/>
</dbReference>
<comment type="cofactor">
    <cofactor evidence="6">
        <name>Mg(2+)</name>
        <dbReference type="ChEBI" id="CHEBI:18420"/>
    </cofactor>
</comment>
<dbReference type="SUPFAM" id="SSF56655">
    <property type="entry name" value="Carbohydrate phosphatase"/>
    <property type="match status" value="1"/>
</dbReference>
<keyword evidence="4" id="KW-0378">Hydrolase</keyword>
<reference evidence="8 9" key="1">
    <citation type="submission" date="2018-09" db="EMBL/GenBank/DDBJ databases">
        <title>Optimization and identification of Corynebacterium falsenii FN1-14 from fish paste.</title>
        <authorList>
            <person name="Daroonpunt R."/>
            <person name="Tanasupawat S."/>
        </authorList>
    </citation>
    <scope>NUCLEOTIDE SEQUENCE [LARGE SCALE GENOMIC DNA]</scope>
    <source>
        <strain evidence="8 9">FN1-14</strain>
    </source>
</reference>
<dbReference type="Proteomes" id="UP000285278">
    <property type="component" value="Unassembled WGS sequence"/>
</dbReference>
<evidence type="ECO:0000256" key="5">
    <source>
        <dbReference type="ARBA" id="ARBA00022842"/>
    </source>
</evidence>
<dbReference type="PROSITE" id="PS00629">
    <property type="entry name" value="IMP_1"/>
    <property type="match status" value="1"/>
</dbReference>
<comment type="catalytic activity">
    <reaction evidence="1">
        <text>a myo-inositol phosphate + H2O = myo-inositol + phosphate</text>
        <dbReference type="Rhea" id="RHEA:24056"/>
        <dbReference type="ChEBI" id="CHEBI:15377"/>
        <dbReference type="ChEBI" id="CHEBI:17268"/>
        <dbReference type="ChEBI" id="CHEBI:43474"/>
        <dbReference type="ChEBI" id="CHEBI:84139"/>
        <dbReference type="EC" id="3.1.3.25"/>
    </reaction>
</comment>
<dbReference type="GO" id="GO:0007165">
    <property type="term" value="P:signal transduction"/>
    <property type="evidence" value="ECO:0007669"/>
    <property type="project" value="TreeGrafter"/>
</dbReference>
<dbReference type="PANTHER" id="PTHR20854">
    <property type="entry name" value="INOSITOL MONOPHOSPHATASE"/>
    <property type="match status" value="1"/>
</dbReference>
<comment type="caution">
    <text evidence="8">The sequence shown here is derived from an EMBL/GenBank/DDBJ whole genome shotgun (WGS) entry which is preliminary data.</text>
</comment>
<evidence type="ECO:0000313" key="8">
    <source>
        <dbReference type="EMBL" id="RIX35744.1"/>
    </source>
</evidence>
<dbReference type="PROSITE" id="PS00630">
    <property type="entry name" value="IMP_2"/>
    <property type="match status" value="1"/>
</dbReference>
<dbReference type="Pfam" id="PF00459">
    <property type="entry name" value="Inositol_P"/>
    <property type="match status" value="1"/>
</dbReference>
<evidence type="ECO:0000256" key="3">
    <source>
        <dbReference type="ARBA" id="ARBA00022723"/>
    </source>
</evidence>
<accession>A0A418Q8A6</accession>
<evidence type="ECO:0000256" key="2">
    <source>
        <dbReference type="ARBA" id="ARBA00013106"/>
    </source>
</evidence>
<dbReference type="Gene3D" id="3.40.190.80">
    <property type="match status" value="1"/>
</dbReference>
<dbReference type="GO" id="GO:0006020">
    <property type="term" value="P:inositol metabolic process"/>
    <property type="evidence" value="ECO:0007669"/>
    <property type="project" value="TreeGrafter"/>
</dbReference>
<keyword evidence="9" id="KW-1185">Reference proteome</keyword>
<evidence type="ECO:0000256" key="4">
    <source>
        <dbReference type="ARBA" id="ARBA00022801"/>
    </source>
</evidence>
<protein>
    <recommendedName>
        <fullName evidence="2">inositol-phosphate phosphatase</fullName>
        <ecNumber evidence="2">3.1.3.25</ecNumber>
    </recommendedName>
</protein>
<keyword evidence="5 6" id="KW-0460">Magnesium</keyword>
<dbReference type="PANTHER" id="PTHR20854:SF4">
    <property type="entry name" value="INOSITOL-1-MONOPHOSPHATASE-RELATED"/>
    <property type="match status" value="1"/>
</dbReference>
<name>A0A418Q8A6_9CORY</name>
<proteinExistence type="predicted"/>
<sequence>MVASRIEATKEDQPGTSTPAQLESIALTVGLEAAELVRTMRADKADAAGAVHAAATKSSAVDPVTEVDQASERLIRRRLLEELPGSTVLGEEEGGGEDQDDSSADRVMWVVDPIDGTVNFMYGVPAYAVSIAATVDGLPVAAAVIDVAHETSYVAHLGGPARKIIGQTETVLRISQDAAEATGATEAAVATDAVDGESAGGSDADQGSTDALATALVATGFAYLAPRREAQAELLTHVLGKVRDIRRMGSAALDLCHVASGEVDAYYEHGLGPWDHAAGVLIAARAGAMVLMPNLTVQSSEGLQVMAAKPDVFAGLGQLLDRHTTGGALYPVS</sequence>
<dbReference type="GO" id="GO:0008934">
    <property type="term" value="F:inositol monophosphate 1-phosphatase activity"/>
    <property type="evidence" value="ECO:0007669"/>
    <property type="project" value="TreeGrafter"/>
</dbReference>
<feature type="compositionally biased region" description="Acidic residues" evidence="7">
    <location>
        <begin position="90"/>
        <end position="102"/>
    </location>
</feature>
<feature type="binding site" evidence="6">
    <location>
        <position position="112"/>
    </location>
    <ligand>
        <name>Mg(2+)</name>
        <dbReference type="ChEBI" id="CHEBI:18420"/>
        <label>1</label>
        <note>catalytic</note>
    </ligand>
</feature>
<dbReference type="GO" id="GO:0046854">
    <property type="term" value="P:phosphatidylinositol phosphate biosynthetic process"/>
    <property type="evidence" value="ECO:0007669"/>
    <property type="project" value="InterPro"/>
</dbReference>
<evidence type="ECO:0000313" key="9">
    <source>
        <dbReference type="Proteomes" id="UP000285278"/>
    </source>
</evidence>